<keyword evidence="2" id="KW-1133">Transmembrane helix</keyword>
<feature type="transmembrane region" description="Helical" evidence="2">
    <location>
        <begin position="556"/>
        <end position="579"/>
    </location>
</feature>
<dbReference type="InterPro" id="IPR012332">
    <property type="entry name" value="Autotransporter_pectin_lyase_C"/>
</dbReference>
<gene>
    <name evidence="3" type="ORF">QP939_16945</name>
</gene>
<feature type="region of interest" description="Disordered" evidence="1">
    <location>
        <begin position="495"/>
        <end position="515"/>
    </location>
</feature>
<dbReference type="Proteomes" id="UP001227101">
    <property type="component" value="Chromosome"/>
</dbReference>
<proteinExistence type="predicted"/>
<evidence type="ECO:0000313" key="4">
    <source>
        <dbReference type="Proteomes" id="UP001227101"/>
    </source>
</evidence>
<reference evidence="3 4" key="1">
    <citation type="submission" date="2023-06" db="EMBL/GenBank/DDBJ databases">
        <authorList>
            <person name="Oyuntsetseg B."/>
            <person name="Kim S.B."/>
        </authorList>
    </citation>
    <scope>NUCLEOTIDE SEQUENCE [LARGE SCALE GENOMIC DNA]</scope>
    <source>
        <strain evidence="3 4">2-2</strain>
    </source>
</reference>
<accession>A0ABY8XXS7</accession>
<keyword evidence="2" id="KW-0812">Transmembrane</keyword>
<organism evidence="3 4">
    <name type="scientific">Amycolatopsis nalaikhensis</name>
    <dbReference type="NCBI Taxonomy" id="715472"/>
    <lineage>
        <taxon>Bacteria</taxon>
        <taxon>Bacillati</taxon>
        <taxon>Actinomycetota</taxon>
        <taxon>Actinomycetes</taxon>
        <taxon>Pseudonocardiales</taxon>
        <taxon>Pseudonocardiaceae</taxon>
        <taxon>Amycolatopsis</taxon>
    </lineage>
</organism>
<evidence type="ECO:0000313" key="3">
    <source>
        <dbReference type="EMBL" id="WIV60175.1"/>
    </source>
</evidence>
<evidence type="ECO:0008006" key="5">
    <source>
        <dbReference type="Google" id="ProtNLM"/>
    </source>
</evidence>
<sequence>MDETQPSPLLTDLTELEQQVVSAARRGESAKPSTPMAVEGLAVTADPDLRVRAELLRDLVRGLHGDLDPRGIRVEGVRIVGKLDLDHITAVTGLSLRQCALLDGILCRDADFHYLQLDYCLLTHLHADGLRTNATLNMRGATIVGANEDGAIRLPGAHIRGQLGLDRATVINTAGPALHADGLRADSNVFMRDATISGAGELGAIRLLGAHVGGSLELDQGTTITNSTGPALVAERMRADMGLLMRDATFSGAGELGAIRLLGAHIGNSLELDRATVTNATGPALHAERLRADTNLFMRDATISGAGKLGAIRLLGAHIGGQALLSVSRVDNSSGPLLVLHEVQIAGLLLFPPAVVCAAGRQEVSRHRCPDSDRTITAHGLTYTSLQEISWRQWLHLLVHHTIAYRPQPFQQLAATERAAGHDNNAREVLIAQQQDLRRRAPRALGNRLALGRHALWGWLGRYGYRAHRLVIALAVVLAFAAGLSLVAGHVTTRPGHQAAERVPPATAKPDATGTPCTPVELIGLGIDRGLPLGATGLRARCDLDTATRWGQTFTVILWVLQALLWGLATLAIAAYTGLVRKPA</sequence>
<dbReference type="Gene3D" id="2.160.20.20">
    <property type="match status" value="1"/>
</dbReference>
<feature type="transmembrane region" description="Helical" evidence="2">
    <location>
        <begin position="470"/>
        <end position="491"/>
    </location>
</feature>
<dbReference type="EMBL" id="CP127173">
    <property type="protein sequence ID" value="WIV60175.1"/>
    <property type="molecule type" value="Genomic_DNA"/>
</dbReference>
<evidence type="ECO:0000256" key="2">
    <source>
        <dbReference type="SAM" id="Phobius"/>
    </source>
</evidence>
<keyword evidence="2" id="KW-0472">Membrane</keyword>
<evidence type="ECO:0000256" key="1">
    <source>
        <dbReference type="SAM" id="MobiDB-lite"/>
    </source>
</evidence>
<protein>
    <recommendedName>
        <fullName evidence="5">Membrane-associated oxidoreductase</fullName>
    </recommendedName>
</protein>
<dbReference type="RefSeq" id="WP_285457740.1">
    <property type="nucleotide sequence ID" value="NZ_CP127173.1"/>
</dbReference>
<name>A0ABY8XXS7_9PSEU</name>
<keyword evidence="4" id="KW-1185">Reference proteome</keyword>